<dbReference type="GO" id="GO:0071816">
    <property type="term" value="P:tail-anchored membrane protein insertion into ER membrane"/>
    <property type="evidence" value="ECO:0007669"/>
    <property type="project" value="InterPro"/>
</dbReference>
<reference evidence="12" key="1">
    <citation type="submission" date="2023-01" db="EMBL/GenBank/DDBJ databases">
        <title>Genome assembly of the deep-sea coral Lophelia pertusa.</title>
        <authorList>
            <person name="Herrera S."/>
            <person name="Cordes E."/>
        </authorList>
    </citation>
    <scope>NUCLEOTIDE SEQUENCE</scope>
    <source>
        <strain evidence="12">USNM1676648</strain>
        <tissue evidence="12">Polyp</tissue>
    </source>
</reference>
<feature type="transmembrane region" description="Helical" evidence="11">
    <location>
        <begin position="71"/>
        <end position="91"/>
    </location>
</feature>
<evidence type="ECO:0000313" key="12">
    <source>
        <dbReference type="EMBL" id="KAJ7385804.1"/>
    </source>
</evidence>
<gene>
    <name evidence="12" type="ORF">OS493_013838</name>
</gene>
<feature type="transmembrane region" description="Helical" evidence="11">
    <location>
        <begin position="111"/>
        <end position="129"/>
    </location>
</feature>
<dbReference type="Proteomes" id="UP001163046">
    <property type="component" value="Unassembled WGS sequence"/>
</dbReference>
<protein>
    <recommendedName>
        <fullName evidence="3">Guided entry of tail-anchored proteins factor 1</fullName>
    </recommendedName>
    <alternativeName>
        <fullName evidence="8">Tail-anchored protein insertion receptor WRB</fullName>
    </alternativeName>
    <alternativeName>
        <fullName evidence="9">Tryptophan-rich basic protein</fullName>
    </alternativeName>
</protein>
<keyword evidence="10" id="KW-0175">Coiled coil</keyword>
<keyword evidence="13" id="KW-1185">Reference proteome</keyword>
<dbReference type="InterPro" id="IPR028945">
    <property type="entry name" value="Get1"/>
</dbReference>
<evidence type="ECO:0000256" key="10">
    <source>
        <dbReference type="SAM" id="Coils"/>
    </source>
</evidence>
<dbReference type="PANTHER" id="PTHR42650">
    <property type="entry name" value="TAIL-ANCHORED PROTEIN INSERTION RECEPTOR WRB"/>
    <property type="match status" value="1"/>
</dbReference>
<keyword evidence="4 11" id="KW-0812">Transmembrane</keyword>
<dbReference type="PANTHER" id="PTHR42650:SF1">
    <property type="entry name" value="GUIDED ENTRY OF TAIL-ANCHORED PROTEINS FACTOR 1"/>
    <property type="match status" value="1"/>
</dbReference>
<organism evidence="12 13">
    <name type="scientific">Desmophyllum pertusum</name>
    <dbReference type="NCBI Taxonomy" id="174260"/>
    <lineage>
        <taxon>Eukaryota</taxon>
        <taxon>Metazoa</taxon>
        <taxon>Cnidaria</taxon>
        <taxon>Anthozoa</taxon>
        <taxon>Hexacorallia</taxon>
        <taxon>Scleractinia</taxon>
        <taxon>Caryophylliina</taxon>
        <taxon>Caryophylliidae</taxon>
        <taxon>Desmophyllum</taxon>
    </lineage>
</organism>
<keyword evidence="7 11" id="KW-0472">Membrane</keyword>
<dbReference type="Gene3D" id="1.10.287.660">
    <property type="entry name" value="Helix hairpin bin"/>
    <property type="match status" value="1"/>
</dbReference>
<evidence type="ECO:0000256" key="7">
    <source>
        <dbReference type="ARBA" id="ARBA00023136"/>
    </source>
</evidence>
<comment type="subcellular location">
    <subcellularLocation>
        <location evidence="1">Endoplasmic reticulum membrane</location>
        <topology evidence="1">Multi-pass membrane protein</topology>
    </subcellularLocation>
</comment>
<accession>A0A9W9ZRH9</accession>
<comment type="caution">
    <text evidence="12">The sequence shown here is derived from an EMBL/GenBank/DDBJ whole genome shotgun (WGS) entry which is preliminary data.</text>
</comment>
<evidence type="ECO:0000256" key="5">
    <source>
        <dbReference type="ARBA" id="ARBA00022824"/>
    </source>
</evidence>
<evidence type="ECO:0000256" key="11">
    <source>
        <dbReference type="SAM" id="Phobius"/>
    </source>
</evidence>
<evidence type="ECO:0000256" key="3">
    <source>
        <dbReference type="ARBA" id="ARBA00017951"/>
    </source>
</evidence>
<evidence type="ECO:0000256" key="8">
    <source>
        <dbReference type="ARBA" id="ARBA00032437"/>
    </source>
</evidence>
<comment type="similarity">
    <text evidence="2">Belongs to the WRB/GET1 family.</text>
</comment>
<dbReference type="OrthoDB" id="69461at2759"/>
<feature type="coiled-coil region" evidence="10">
    <location>
        <begin position="33"/>
        <end position="67"/>
    </location>
</feature>
<dbReference type="Pfam" id="PF04420">
    <property type="entry name" value="CHD5"/>
    <property type="match status" value="1"/>
</dbReference>
<keyword evidence="6 11" id="KW-1133">Transmembrane helix</keyword>
<name>A0A9W9ZRH9_9CNID</name>
<dbReference type="GO" id="GO:0043529">
    <property type="term" value="C:GET complex"/>
    <property type="evidence" value="ECO:0007669"/>
    <property type="project" value="TreeGrafter"/>
</dbReference>
<proteinExistence type="inferred from homology"/>
<dbReference type="InterPro" id="IPR029012">
    <property type="entry name" value="Helix_hairpin_bin_sf"/>
</dbReference>
<evidence type="ECO:0000256" key="2">
    <source>
        <dbReference type="ARBA" id="ARBA00010799"/>
    </source>
</evidence>
<keyword evidence="5" id="KW-0256">Endoplasmic reticulum</keyword>
<dbReference type="AlphaFoldDB" id="A0A9W9ZRH9"/>
<evidence type="ECO:0000313" key="13">
    <source>
        <dbReference type="Proteomes" id="UP001163046"/>
    </source>
</evidence>
<sequence length="139" mass="16035">MVARCFDGAEEQNEKHMKDRIIQMKSEQVMISAQDEYARYIRLQRQINKLTEELSQLVKQRSEKATRRRKILTAICMGLLALCHISFLLTYRKDPVIVLPMEWFHPLNTILAFPTGVAGAIGLPCWIITSNKIISTVLF</sequence>
<dbReference type="GO" id="GO:0043495">
    <property type="term" value="F:protein-membrane adaptor activity"/>
    <property type="evidence" value="ECO:0007669"/>
    <property type="project" value="TreeGrafter"/>
</dbReference>
<dbReference type="GO" id="GO:0005789">
    <property type="term" value="C:endoplasmic reticulum membrane"/>
    <property type="evidence" value="ECO:0007669"/>
    <property type="project" value="UniProtKB-SubCell"/>
</dbReference>
<evidence type="ECO:0000256" key="4">
    <source>
        <dbReference type="ARBA" id="ARBA00022692"/>
    </source>
</evidence>
<dbReference type="EMBL" id="MU825879">
    <property type="protein sequence ID" value="KAJ7385804.1"/>
    <property type="molecule type" value="Genomic_DNA"/>
</dbReference>
<evidence type="ECO:0000256" key="6">
    <source>
        <dbReference type="ARBA" id="ARBA00022989"/>
    </source>
</evidence>
<evidence type="ECO:0000256" key="9">
    <source>
        <dbReference type="ARBA" id="ARBA00033006"/>
    </source>
</evidence>
<evidence type="ECO:0000256" key="1">
    <source>
        <dbReference type="ARBA" id="ARBA00004477"/>
    </source>
</evidence>